<accession>A0ABM8VP86</accession>
<proteinExistence type="predicted"/>
<reference evidence="2 3" key="1">
    <citation type="submission" date="2021-06" db="EMBL/GenBank/DDBJ databases">
        <authorList>
            <person name="Criscuolo A."/>
        </authorList>
    </citation>
    <scope>NUCLEOTIDE SEQUENCE [LARGE SCALE GENOMIC DNA]</scope>
    <source>
        <strain evidence="3">CIP 111802</strain>
    </source>
</reference>
<name>A0ABM8VP86_9BACL</name>
<dbReference type="Pfam" id="PF14526">
    <property type="entry name" value="Cass2"/>
    <property type="match status" value="1"/>
</dbReference>
<evidence type="ECO:0000313" key="3">
    <source>
        <dbReference type="Proteomes" id="UP000730618"/>
    </source>
</evidence>
<keyword evidence="3" id="KW-1185">Reference proteome</keyword>
<dbReference type="SMART" id="SM00871">
    <property type="entry name" value="AraC_E_bind"/>
    <property type="match status" value="1"/>
</dbReference>
<dbReference type="PANTHER" id="PTHR36444">
    <property type="entry name" value="TRANSCRIPTIONAL REGULATOR PROTEIN YOBU-RELATED"/>
    <property type="match status" value="1"/>
</dbReference>
<dbReference type="CDD" id="cd06587">
    <property type="entry name" value="VOC"/>
    <property type="match status" value="1"/>
</dbReference>
<dbReference type="InterPro" id="IPR029441">
    <property type="entry name" value="Cass2"/>
</dbReference>
<dbReference type="InterPro" id="IPR037523">
    <property type="entry name" value="VOC_core"/>
</dbReference>
<protein>
    <recommendedName>
        <fullName evidence="1">VOC domain-containing protein</fullName>
    </recommendedName>
</protein>
<comment type="caution">
    <text evidence="2">The sequence shown here is derived from an EMBL/GenBank/DDBJ whole genome shotgun (WGS) entry which is preliminary data.</text>
</comment>
<evidence type="ECO:0000313" key="2">
    <source>
        <dbReference type="EMBL" id="CAG7652263.1"/>
    </source>
</evidence>
<dbReference type="Pfam" id="PF00903">
    <property type="entry name" value="Glyoxalase"/>
    <property type="match status" value="2"/>
</dbReference>
<feature type="domain" description="VOC" evidence="1">
    <location>
        <begin position="305"/>
        <end position="417"/>
    </location>
</feature>
<dbReference type="EMBL" id="CAJVCE010000017">
    <property type="protein sequence ID" value="CAG7652263.1"/>
    <property type="molecule type" value="Genomic_DNA"/>
</dbReference>
<dbReference type="InterPro" id="IPR053182">
    <property type="entry name" value="YobU-like_regulator"/>
</dbReference>
<dbReference type="PROSITE" id="PS51819">
    <property type="entry name" value="VOC"/>
    <property type="match status" value="2"/>
</dbReference>
<feature type="domain" description="VOC" evidence="1">
    <location>
        <begin position="170"/>
        <end position="286"/>
    </location>
</feature>
<sequence>MIMDTKVVWKDRFQVVGMKIRYQPSETKPSENEITRLWQRFNPRCREITGRTGGMYGLMVMPPDMKPGDPFDYLAGCGVSETGSVPEGMVAESYPGGLYCVVTRKGPIDELHQAFHYFWEKWLPESEYDRAAGAEFEYYDERYRGNANVESVMELWFPIRSKRPAPIENRVASVFVHVTDLRRSAEWYSRLLGLPLMENRLNGGPVYWFDLPGTGLILDSNVNNRKDPNWREEMKPRFMFPASDIDEAYAYLSEKAEVFHEPERHRDMAYFTFRDPEGNALMACWNGKPGEEPKLPATESPVLARIKGVFVDVKEMKATAAWYADLLALPFNESASGGAIYPIAVTRSAGLMLDHNRHRHNDSFSIPFMFDCRNIDEAYAFVKTSGIEVFGSIERYGQIAFFTVKDPDDNLVMICEG</sequence>
<organism evidence="2 3">
    <name type="scientific">Paenibacillus allorhizosphaerae</name>
    <dbReference type="NCBI Taxonomy" id="2849866"/>
    <lineage>
        <taxon>Bacteria</taxon>
        <taxon>Bacillati</taxon>
        <taxon>Bacillota</taxon>
        <taxon>Bacilli</taxon>
        <taxon>Bacillales</taxon>
        <taxon>Paenibacillaceae</taxon>
        <taxon>Paenibacillus</taxon>
    </lineage>
</organism>
<dbReference type="PANTHER" id="PTHR36444:SF2">
    <property type="entry name" value="TRANSCRIPTIONAL REGULATOR PROTEIN YOBU-RELATED"/>
    <property type="match status" value="1"/>
</dbReference>
<dbReference type="RefSeq" id="WP_218101402.1">
    <property type="nucleotide sequence ID" value="NZ_CAJVCE010000017.1"/>
</dbReference>
<evidence type="ECO:0000259" key="1">
    <source>
        <dbReference type="PROSITE" id="PS51819"/>
    </source>
</evidence>
<dbReference type="Proteomes" id="UP000730618">
    <property type="component" value="Unassembled WGS sequence"/>
</dbReference>
<dbReference type="InterPro" id="IPR004360">
    <property type="entry name" value="Glyas_Fos-R_dOase_dom"/>
</dbReference>
<gene>
    <name evidence="2" type="ORF">PAECIP111802_05179</name>
</gene>
<dbReference type="InterPro" id="IPR010499">
    <property type="entry name" value="AraC_E-bd"/>
</dbReference>